<dbReference type="OrthoDB" id="4084459at2759"/>
<keyword evidence="2" id="KW-1185">Reference proteome</keyword>
<dbReference type="eggNOG" id="ENOG502T44W">
    <property type="taxonomic scope" value="Eukaryota"/>
</dbReference>
<name>G3B0N9_CANTC</name>
<evidence type="ECO:0000313" key="1">
    <source>
        <dbReference type="EMBL" id="EGV65438.1"/>
    </source>
</evidence>
<reference evidence="1 2" key="1">
    <citation type="journal article" date="2011" name="Proc. Natl. Acad. Sci. U.S.A.">
        <title>Comparative genomics of xylose-fermenting fungi for enhanced biofuel production.</title>
        <authorList>
            <person name="Wohlbach D.J."/>
            <person name="Kuo A."/>
            <person name="Sato T.K."/>
            <person name="Potts K.M."/>
            <person name="Salamov A.A."/>
            <person name="LaButti K.M."/>
            <person name="Sun H."/>
            <person name="Clum A."/>
            <person name="Pangilinan J.L."/>
            <person name="Lindquist E.A."/>
            <person name="Lucas S."/>
            <person name="Lapidus A."/>
            <person name="Jin M."/>
            <person name="Gunawan C."/>
            <person name="Balan V."/>
            <person name="Dale B.E."/>
            <person name="Jeffries T.W."/>
            <person name="Zinkel R."/>
            <person name="Barry K.W."/>
            <person name="Grigoriev I.V."/>
            <person name="Gasch A.P."/>
        </authorList>
    </citation>
    <scope>NUCLEOTIDE SEQUENCE [LARGE SCALE GENOMIC DNA]</scope>
    <source>
        <strain evidence="2">ATCC 10573 / BCRC 21748 / CBS 615 / JCM 9827 / NBRC 10315 / NRRL Y-1498 / VKM Y-70</strain>
    </source>
</reference>
<evidence type="ECO:0000313" key="2">
    <source>
        <dbReference type="Proteomes" id="UP000000707"/>
    </source>
</evidence>
<accession>G3B0N9</accession>
<dbReference type="EMBL" id="GL996514">
    <property type="protein sequence ID" value="EGV65438.1"/>
    <property type="molecule type" value="Genomic_DNA"/>
</dbReference>
<organism evidence="2">
    <name type="scientific">Candida tenuis (strain ATCC 10573 / BCRC 21748 / CBS 615 / JCM 9827 / NBRC 10315 / NRRL Y-1498 / VKM Y-70)</name>
    <name type="common">Yeast</name>
    <name type="synonym">Yamadazyma tenuis</name>
    <dbReference type="NCBI Taxonomy" id="590646"/>
    <lineage>
        <taxon>Eukaryota</taxon>
        <taxon>Fungi</taxon>
        <taxon>Dikarya</taxon>
        <taxon>Ascomycota</taxon>
        <taxon>Saccharomycotina</taxon>
        <taxon>Pichiomycetes</taxon>
        <taxon>Debaryomycetaceae</taxon>
        <taxon>Yamadazyma</taxon>
    </lineage>
</organism>
<proteinExistence type="predicted"/>
<gene>
    <name evidence="1" type="ORF">CANTEDRAFT_113199</name>
</gene>
<protein>
    <submittedName>
        <fullName evidence="1">Uncharacterized protein</fullName>
    </submittedName>
</protein>
<dbReference type="AlphaFoldDB" id="G3B0N9"/>
<dbReference type="RefSeq" id="XP_006685124.1">
    <property type="nucleotide sequence ID" value="XM_006685061.1"/>
</dbReference>
<dbReference type="Proteomes" id="UP000000707">
    <property type="component" value="Unassembled WGS sequence"/>
</dbReference>
<dbReference type="KEGG" id="cten:18246853"/>
<dbReference type="GeneID" id="18246853"/>
<dbReference type="HOGENOM" id="CLU_091745_0_0_1"/>
<sequence>MSEVMTDIPLNFSNPKKHRLAFDDDAVLVDTSFGKRMRLDSYFDSLSLTDTTRQSKRQSPIPSFEINPEVSSLPQKVPDLNTYIADKIIVNFNAVYDSASQVIKYYNRNVVIAHHFQRWVLRLFNRFIVKYNKNNHTNIPRFKHFFKITNVIGSQQHNLTYHDLISIVQSESHLEAKAINKRLSKPSSVLEEIEEESFTFNDIKYNYWDTIQSLDQDVEMAEESDGGEDVDMGDD</sequence>